<gene>
    <name evidence="2" type="ORF">PLEPLA_LOCUS44807</name>
</gene>
<keyword evidence="3" id="KW-1185">Reference proteome</keyword>
<dbReference type="EMBL" id="CADEAL010004322">
    <property type="protein sequence ID" value="CAB1457004.1"/>
    <property type="molecule type" value="Genomic_DNA"/>
</dbReference>
<feature type="region of interest" description="Disordered" evidence="1">
    <location>
        <begin position="23"/>
        <end position="54"/>
    </location>
</feature>
<organism evidence="2 3">
    <name type="scientific">Pleuronectes platessa</name>
    <name type="common">European plaice</name>
    <dbReference type="NCBI Taxonomy" id="8262"/>
    <lineage>
        <taxon>Eukaryota</taxon>
        <taxon>Metazoa</taxon>
        <taxon>Chordata</taxon>
        <taxon>Craniata</taxon>
        <taxon>Vertebrata</taxon>
        <taxon>Euteleostomi</taxon>
        <taxon>Actinopterygii</taxon>
        <taxon>Neopterygii</taxon>
        <taxon>Teleostei</taxon>
        <taxon>Neoteleostei</taxon>
        <taxon>Acanthomorphata</taxon>
        <taxon>Carangaria</taxon>
        <taxon>Pleuronectiformes</taxon>
        <taxon>Pleuronectoidei</taxon>
        <taxon>Pleuronectidae</taxon>
        <taxon>Pleuronectes</taxon>
    </lineage>
</organism>
<dbReference type="Proteomes" id="UP001153269">
    <property type="component" value="Unassembled WGS sequence"/>
</dbReference>
<evidence type="ECO:0000256" key="1">
    <source>
        <dbReference type="SAM" id="MobiDB-lite"/>
    </source>
</evidence>
<protein>
    <submittedName>
        <fullName evidence="2">Uncharacterized protein</fullName>
    </submittedName>
</protein>
<accession>A0A9N7ZCQ9</accession>
<evidence type="ECO:0000313" key="2">
    <source>
        <dbReference type="EMBL" id="CAB1457004.1"/>
    </source>
</evidence>
<sequence length="101" mass="10911">MRAAPRIARLYLLFPRDLTQLAPDHQDAPAAPVSADSVPYQQSLHPETTASSYRRTLLRSTRPGITTVLAEMAKTAIGGFAGFEDAEAVATPMAQKDAEGW</sequence>
<evidence type="ECO:0000313" key="3">
    <source>
        <dbReference type="Proteomes" id="UP001153269"/>
    </source>
</evidence>
<reference evidence="2" key="1">
    <citation type="submission" date="2020-03" db="EMBL/GenBank/DDBJ databases">
        <authorList>
            <person name="Weist P."/>
        </authorList>
    </citation>
    <scope>NUCLEOTIDE SEQUENCE</scope>
</reference>
<name>A0A9N7ZCQ9_PLEPL</name>
<feature type="compositionally biased region" description="Low complexity" evidence="1">
    <location>
        <begin position="28"/>
        <end position="39"/>
    </location>
</feature>
<dbReference type="AlphaFoldDB" id="A0A9N7ZCQ9"/>
<proteinExistence type="predicted"/>
<comment type="caution">
    <text evidence="2">The sequence shown here is derived from an EMBL/GenBank/DDBJ whole genome shotgun (WGS) entry which is preliminary data.</text>
</comment>